<keyword evidence="1" id="KW-1133">Transmembrane helix</keyword>
<feature type="transmembrane region" description="Helical" evidence="1">
    <location>
        <begin position="14"/>
        <end position="31"/>
    </location>
</feature>
<feature type="transmembrane region" description="Helical" evidence="1">
    <location>
        <begin position="117"/>
        <end position="136"/>
    </location>
</feature>
<keyword evidence="1" id="KW-0472">Membrane</keyword>
<dbReference type="InterPro" id="IPR038731">
    <property type="entry name" value="RgtA/B/C-like"/>
</dbReference>
<feature type="transmembrane region" description="Helical" evidence="1">
    <location>
        <begin position="300"/>
        <end position="319"/>
    </location>
</feature>
<dbReference type="EMBL" id="JACNJN010000048">
    <property type="protein sequence ID" value="MBC8334111.1"/>
    <property type="molecule type" value="Genomic_DNA"/>
</dbReference>
<reference evidence="3 4" key="1">
    <citation type="submission" date="2020-08" db="EMBL/GenBank/DDBJ databases">
        <title>Bridging the membrane lipid divide: bacteria of the FCB group superphylum have the potential to synthesize archaeal ether lipids.</title>
        <authorList>
            <person name="Villanueva L."/>
            <person name="Von Meijenfeldt F.A.B."/>
            <person name="Westbye A.B."/>
            <person name="Yadav S."/>
            <person name="Hopmans E.C."/>
            <person name="Dutilh B.E."/>
            <person name="Sinninghe Damste J.S."/>
        </authorList>
    </citation>
    <scope>NUCLEOTIDE SEQUENCE [LARGE SCALE GENOMIC DNA]</scope>
    <source>
        <strain evidence="3">NIOZ-UU36</strain>
    </source>
</reference>
<keyword evidence="1" id="KW-0812">Transmembrane</keyword>
<evidence type="ECO:0000259" key="2">
    <source>
        <dbReference type="Pfam" id="PF13231"/>
    </source>
</evidence>
<feature type="transmembrane region" description="Helical" evidence="1">
    <location>
        <begin position="325"/>
        <end position="341"/>
    </location>
</feature>
<feature type="transmembrane region" description="Helical" evidence="1">
    <location>
        <begin position="210"/>
        <end position="231"/>
    </location>
</feature>
<dbReference type="Proteomes" id="UP000614469">
    <property type="component" value="Unassembled WGS sequence"/>
</dbReference>
<comment type="caution">
    <text evidence="3">The sequence shown here is derived from an EMBL/GenBank/DDBJ whole genome shotgun (WGS) entry which is preliminary data.</text>
</comment>
<name>A0A8J6NJN1_9CHLR</name>
<dbReference type="AlphaFoldDB" id="A0A8J6NJN1"/>
<dbReference type="Pfam" id="PF13231">
    <property type="entry name" value="PMT_2"/>
    <property type="match status" value="1"/>
</dbReference>
<evidence type="ECO:0000256" key="1">
    <source>
        <dbReference type="SAM" id="Phobius"/>
    </source>
</evidence>
<proteinExistence type="predicted"/>
<feature type="transmembrane region" description="Helical" evidence="1">
    <location>
        <begin position="353"/>
        <end position="370"/>
    </location>
</feature>
<protein>
    <recommendedName>
        <fullName evidence="2">Glycosyltransferase RgtA/B/C/D-like domain-containing protein</fullName>
    </recommendedName>
</protein>
<feature type="transmembrane region" description="Helical" evidence="1">
    <location>
        <begin position="92"/>
        <end position="111"/>
    </location>
</feature>
<accession>A0A8J6NJN1</accession>
<feature type="transmembrane region" description="Helical" evidence="1">
    <location>
        <begin position="276"/>
        <end position="293"/>
    </location>
</feature>
<organism evidence="3 4">
    <name type="scientific">Candidatus Desulfolinea nitratireducens</name>
    <dbReference type="NCBI Taxonomy" id="2841698"/>
    <lineage>
        <taxon>Bacteria</taxon>
        <taxon>Bacillati</taxon>
        <taxon>Chloroflexota</taxon>
        <taxon>Anaerolineae</taxon>
        <taxon>Anaerolineales</taxon>
        <taxon>Anaerolineales incertae sedis</taxon>
        <taxon>Candidatus Desulfolinea</taxon>
    </lineage>
</organism>
<gene>
    <name evidence="3" type="ORF">H8E29_02500</name>
</gene>
<sequence length="499" mass="57040">MISSFLQKEKAEKFFVLALMAVIALGILFRARHYLAGRSLWLDEAMIALDIIQLSFWELTQQPLPYQQGAPIGFLFFVKTTTLFFGDSEYAFRLYSLLTSCASLFLIAILAKRYLNKAGTIFSVALFASSSTLIYYSAETKQYMGDVAASLFLLVLLSSQLMKSFSSREIIFFTFTNIMILWFSHSVVFTVAAVGIVLALHYLKQRDKKALSYAIINLSLSGISASLLYWFHLRPLSASDFLRSFWEDAFVPIPPTIQWFGKFWASILQNPLGLDGHSIILFLLLLGGIVFLWRTKWQVALALLLTMAFTFVAGLIQKYPLAERMMLFSVPIFLLFFGAGLDKLSSLIKSKNLSFGITLLLAAYILYSPVSSSFEKLKAPLYREHIRPSMGYIKDHFKEDDTIYVYYFAEPAFLFYLPKYHLENSPYILGGNHQGQPNDFLNEIDELDGRVWFIFSHVHENASINEEDFIVNYLNKRGALDREFRVPGTSVSLYLYELY</sequence>
<evidence type="ECO:0000313" key="3">
    <source>
        <dbReference type="EMBL" id="MBC8334111.1"/>
    </source>
</evidence>
<feature type="transmembrane region" description="Helical" evidence="1">
    <location>
        <begin position="182"/>
        <end position="203"/>
    </location>
</feature>
<evidence type="ECO:0000313" key="4">
    <source>
        <dbReference type="Proteomes" id="UP000614469"/>
    </source>
</evidence>
<feature type="domain" description="Glycosyltransferase RgtA/B/C/D-like" evidence="2">
    <location>
        <begin position="71"/>
        <end position="227"/>
    </location>
</feature>